<accession>A0A3N0IWZ3</accession>
<evidence type="ECO:0000259" key="1">
    <source>
        <dbReference type="Pfam" id="PF12697"/>
    </source>
</evidence>
<dbReference type="InterPro" id="IPR050228">
    <property type="entry name" value="Carboxylesterase_BioH"/>
</dbReference>
<dbReference type="Gene3D" id="3.40.50.1820">
    <property type="entry name" value="alpha/beta hydrolase"/>
    <property type="match status" value="1"/>
</dbReference>
<keyword evidence="3" id="KW-0378">Hydrolase</keyword>
<dbReference type="RefSeq" id="WP_114546609.1">
    <property type="nucleotide sequence ID" value="NZ_CATYHD010000139.1"/>
</dbReference>
<dbReference type="AlphaFoldDB" id="A0A3N0IWZ3"/>
<comment type="caution">
    <text evidence="3">The sequence shown here is derived from an EMBL/GenBank/DDBJ whole genome shotgun (WGS) entry which is preliminary data.</text>
</comment>
<dbReference type="Proteomes" id="UP000270112">
    <property type="component" value="Unassembled WGS sequence"/>
</dbReference>
<dbReference type="InterPro" id="IPR000073">
    <property type="entry name" value="AB_hydrolase_1"/>
</dbReference>
<name>A0A3N0IWZ3_9ACTN</name>
<dbReference type="SUPFAM" id="SSF53474">
    <property type="entry name" value="alpha/beta-Hydrolases"/>
    <property type="match status" value="1"/>
</dbReference>
<gene>
    <name evidence="2" type="ORF">C1876_10145</name>
    <name evidence="3" type="ORF">DMP09_10670</name>
</gene>
<protein>
    <submittedName>
        <fullName evidence="3">Alpha/beta hydrolase</fullName>
    </submittedName>
</protein>
<dbReference type="EMBL" id="PPTT01000016">
    <property type="protein sequence ID" value="RDB68386.1"/>
    <property type="molecule type" value="Genomic_DNA"/>
</dbReference>
<sequence length="259" mass="29458">MNFHEFGPEDAPCIILIHGGGNCWWNYLRQARALSDRYRVVLPTMDGHGEERDVPYVSTEATADKLLAYIDERCGGSVFALGGVSLGGQIVMELLARRPDVAEKAIIDGSLCIPQPFMARCCTALVRTCWGLMFGEKAARRQIEAMPKTLPAKMLYPDELVACYLEDMPRLPKQTMVSIYDTYMRRYRLKDGVRATKAEVQYWYGEKEMECVKKSARLFQSYVGSATLYEAKGYDHGYLSIYLPDEWLARAVPFFEREA</sequence>
<dbReference type="GO" id="GO:0016787">
    <property type="term" value="F:hydrolase activity"/>
    <property type="evidence" value="ECO:0007669"/>
    <property type="project" value="UniProtKB-KW"/>
</dbReference>
<organism evidence="3 5">
    <name type="scientific">Eggerthella sinensis</name>
    <dbReference type="NCBI Taxonomy" id="242230"/>
    <lineage>
        <taxon>Bacteria</taxon>
        <taxon>Bacillati</taxon>
        <taxon>Actinomycetota</taxon>
        <taxon>Coriobacteriia</taxon>
        <taxon>Eggerthellales</taxon>
        <taxon>Eggerthellaceae</taxon>
        <taxon>Eggerthella</taxon>
    </lineage>
</organism>
<dbReference type="Proteomes" id="UP000253817">
    <property type="component" value="Unassembled WGS sequence"/>
</dbReference>
<dbReference type="Pfam" id="PF12697">
    <property type="entry name" value="Abhydrolase_6"/>
    <property type="match status" value="1"/>
</dbReference>
<reference evidence="2 4" key="1">
    <citation type="journal article" date="2018" name="Elife">
        <title>Discovery and characterization of a prevalent human gut bacterial enzyme sufficient for the inactivation of a family of plant toxins.</title>
        <authorList>
            <person name="Koppel N."/>
            <person name="Bisanz J.E."/>
            <person name="Pandelia M.E."/>
            <person name="Turnbaugh P.J."/>
            <person name="Balskus E.P."/>
        </authorList>
    </citation>
    <scope>NUCLEOTIDE SEQUENCE [LARGE SCALE GENOMIC DNA]</scope>
    <source>
        <strain evidence="2 4">DSM 16107</strain>
    </source>
</reference>
<evidence type="ECO:0000313" key="5">
    <source>
        <dbReference type="Proteomes" id="UP000270112"/>
    </source>
</evidence>
<keyword evidence="4" id="KW-1185">Reference proteome</keyword>
<dbReference type="InterPro" id="IPR029058">
    <property type="entry name" value="AB_hydrolase_fold"/>
</dbReference>
<evidence type="ECO:0000313" key="3">
    <source>
        <dbReference type="EMBL" id="RNM41226.1"/>
    </source>
</evidence>
<dbReference type="PANTHER" id="PTHR43194:SF2">
    <property type="entry name" value="PEROXISOMAL MEMBRANE PROTEIN LPX1"/>
    <property type="match status" value="1"/>
</dbReference>
<evidence type="ECO:0000313" key="4">
    <source>
        <dbReference type="Proteomes" id="UP000253817"/>
    </source>
</evidence>
<feature type="domain" description="AB hydrolase-1" evidence="1">
    <location>
        <begin position="14"/>
        <end position="176"/>
    </location>
</feature>
<proteinExistence type="predicted"/>
<dbReference type="EMBL" id="QICC01000044">
    <property type="protein sequence ID" value="RNM41226.1"/>
    <property type="molecule type" value="Genomic_DNA"/>
</dbReference>
<dbReference type="OrthoDB" id="3519228at2"/>
<reference evidence="5" key="2">
    <citation type="submission" date="2018-05" db="EMBL/GenBank/DDBJ databases">
        <title>Genome Sequencing of selected type strains of the family Eggerthellaceae.</title>
        <authorList>
            <person name="Danylec N."/>
            <person name="Stoll D.A."/>
            <person name="Doetsch A."/>
            <person name="Huch M."/>
        </authorList>
    </citation>
    <scope>NUCLEOTIDE SEQUENCE [LARGE SCALE GENOMIC DNA]</scope>
    <source>
        <strain evidence="5">DSM 16107</strain>
    </source>
</reference>
<reference evidence="3" key="3">
    <citation type="journal article" date="2019" name="Microbiol. Resour. Announc.">
        <title>Draft Genome Sequences of Type Strains of Gordonibacter faecihominis, Paraeggerthella hongkongensis, Parvibacter caecicola,Slackia equolifaciens, Slackia faecicanis, and Slackia isoflavoniconvertens.</title>
        <authorList>
            <person name="Danylec N."/>
            <person name="Stoll D.A."/>
            <person name="Dotsch A."/>
            <person name="Huch M."/>
        </authorList>
    </citation>
    <scope>NUCLEOTIDE SEQUENCE</scope>
    <source>
        <strain evidence="3">DSM 16107</strain>
    </source>
</reference>
<dbReference type="PANTHER" id="PTHR43194">
    <property type="entry name" value="HYDROLASE ALPHA/BETA FOLD FAMILY"/>
    <property type="match status" value="1"/>
</dbReference>
<evidence type="ECO:0000313" key="2">
    <source>
        <dbReference type="EMBL" id="RDB68386.1"/>
    </source>
</evidence>